<name>A0A9W5IPA1_NEISU</name>
<protein>
    <submittedName>
        <fullName evidence="2">Uncharacterized protein</fullName>
    </submittedName>
</protein>
<dbReference type="Proteomes" id="UP000004621">
    <property type="component" value="Unassembled WGS sequence"/>
</dbReference>
<keyword evidence="1" id="KW-1133">Transmembrane helix</keyword>
<proteinExistence type="predicted"/>
<reference evidence="2 3" key="1">
    <citation type="submission" date="2010-01" db="EMBL/GenBank/DDBJ databases">
        <authorList>
            <person name="Weinstock G."/>
            <person name="Sodergren E."/>
            <person name="Clifton S."/>
            <person name="Fulton L."/>
            <person name="Fulton B."/>
            <person name="Courtney L."/>
            <person name="Fronick C."/>
            <person name="Harrison M."/>
            <person name="Strong C."/>
            <person name="Farmer C."/>
            <person name="Delahaunty K."/>
            <person name="Markovic C."/>
            <person name="Hall O."/>
            <person name="Minx P."/>
            <person name="Tomlinson C."/>
            <person name="Mitreva M."/>
            <person name="Nelson J."/>
            <person name="Hou S."/>
            <person name="Wollam A."/>
            <person name="Pepin K.H."/>
            <person name="Johnson M."/>
            <person name="Bhonagiri V."/>
            <person name="Nash W.E."/>
            <person name="Warren W."/>
            <person name="Chinwalla A."/>
            <person name="Mardis E.R."/>
            <person name="Wilson R.K."/>
        </authorList>
    </citation>
    <scope>NUCLEOTIDE SEQUENCE [LARGE SCALE GENOMIC DNA]</scope>
    <source>
        <strain evidence="2 3">NJ9703</strain>
    </source>
</reference>
<dbReference type="EMBL" id="ACEO02000013">
    <property type="protein sequence ID" value="EFC51206.1"/>
    <property type="molecule type" value="Genomic_DNA"/>
</dbReference>
<feature type="transmembrane region" description="Helical" evidence="1">
    <location>
        <begin position="58"/>
        <end position="80"/>
    </location>
</feature>
<dbReference type="AlphaFoldDB" id="A0A9W5IPA1"/>
<feature type="transmembrane region" description="Helical" evidence="1">
    <location>
        <begin position="86"/>
        <end position="110"/>
    </location>
</feature>
<accession>A0A9W5IPA1</accession>
<evidence type="ECO:0000256" key="1">
    <source>
        <dbReference type="SAM" id="Phobius"/>
    </source>
</evidence>
<feature type="transmembrane region" description="Helical" evidence="1">
    <location>
        <begin position="26"/>
        <end position="46"/>
    </location>
</feature>
<comment type="caution">
    <text evidence="2">The sequence shown here is derived from an EMBL/GenBank/DDBJ whole genome shotgun (WGS) entry which is preliminary data.</text>
</comment>
<evidence type="ECO:0000313" key="2">
    <source>
        <dbReference type="EMBL" id="EFC51206.1"/>
    </source>
</evidence>
<gene>
    <name evidence="2" type="ORF">NEISUBOT_05378</name>
</gene>
<evidence type="ECO:0000313" key="3">
    <source>
        <dbReference type="Proteomes" id="UP000004621"/>
    </source>
</evidence>
<keyword evidence="1" id="KW-0812">Transmembrane</keyword>
<organism evidence="2 3">
    <name type="scientific">Neisseria subflava NJ9703</name>
    <dbReference type="NCBI Taxonomy" id="546268"/>
    <lineage>
        <taxon>Bacteria</taxon>
        <taxon>Pseudomonadati</taxon>
        <taxon>Pseudomonadota</taxon>
        <taxon>Betaproteobacteria</taxon>
        <taxon>Neisseriales</taxon>
        <taxon>Neisseriaceae</taxon>
        <taxon>Neisseria</taxon>
    </lineage>
</organism>
<keyword evidence="1" id="KW-0472">Membrane</keyword>
<sequence>MVVAVVAMLVMQTAVDDVVNVIAVRYGFVAATFAVNVAVAGVNRMAAVRVGFIDAQSMLVVVAVVLMVQVAVVQIIDVAFVFDGSVAAVCAVNVVMMFVGFTGHFSLLMFSE</sequence>